<accession>A0A401PGX1</accession>
<dbReference type="STRING" id="75743.A0A401PGX1"/>
<sequence>MRRRARGLTDNTSAPIGERGRLSAKRKRANGCGVEAGLPRSGAGWREVCVERREASSRFGCRVASARRGGKNKGRKRERRRNNTVYRKEGSISILRTQRKLTLHCFASDNSPARLSLRQTGSPGMIYSARYGSPKRQLQFYRYLLQAVYFSITQHAFICASL</sequence>
<gene>
    <name evidence="2" type="ORF">scyTo_0006258</name>
</gene>
<dbReference type="PRINTS" id="PR01579">
    <property type="entry name" value="KCNAB2CHANEL"/>
</dbReference>
<protein>
    <submittedName>
        <fullName evidence="2">Uncharacterized protein</fullName>
    </submittedName>
</protein>
<name>A0A401PGX1_SCYTO</name>
<evidence type="ECO:0000313" key="2">
    <source>
        <dbReference type="EMBL" id="GCB72334.1"/>
    </source>
</evidence>
<reference evidence="2 3" key="1">
    <citation type="journal article" date="2018" name="Nat. Ecol. Evol.">
        <title>Shark genomes provide insights into elasmobranch evolution and the origin of vertebrates.</title>
        <authorList>
            <person name="Hara Y"/>
            <person name="Yamaguchi K"/>
            <person name="Onimaru K"/>
            <person name="Kadota M"/>
            <person name="Koyanagi M"/>
            <person name="Keeley SD"/>
            <person name="Tatsumi K"/>
            <person name="Tanaka K"/>
            <person name="Motone F"/>
            <person name="Kageyama Y"/>
            <person name="Nozu R"/>
            <person name="Adachi N"/>
            <person name="Nishimura O"/>
            <person name="Nakagawa R"/>
            <person name="Tanegashima C"/>
            <person name="Kiyatake I"/>
            <person name="Matsumoto R"/>
            <person name="Murakumo K"/>
            <person name="Nishida K"/>
            <person name="Terakita A"/>
            <person name="Kuratani S"/>
            <person name="Sato K"/>
            <person name="Hyodo S Kuraku.S."/>
        </authorList>
    </citation>
    <scope>NUCLEOTIDE SEQUENCE [LARGE SCALE GENOMIC DNA]</scope>
</reference>
<dbReference type="OrthoDB" id="8928651at2759"/>
<feature type="region of interest" description="Disordered" evidence="1">
    <location>
        <begin position="1"/>
        <end position="32"/>
    </location>
</feature>
<dbReference type="Proteomes" id="UP000288216">
    <property type="component" value="Unassembled WGS sequence"/>
</dbReference>
<dbReference type="InterPro" id="IPR005401">
    <property type="entry name" value="K_chnl_volt-dep_bsu_KCNAB2"/>
</dbReference>
<dbReference type="GO" id="GO:0005249">
    <property type="term" value="F:voltage-gated potassium channel activity"/>
    <property type="evidence" value="ECO:0007669"/>
    <property type="project" value="InterPro"/>
</dbReference>
<dbReference type="EMBL" id="BFAA01002078">
    <property type="protein sequence ID" value="GCB72334.1"/>
    <property type="molecule type" value="Genomic_DNA"/>
</dbReference>
<dbReference type="AlphaFoldDB" id="A0A401PGX1"/>
<keyword evidence="3" id="KW-1185">Reference proteome</keyword>
<dbReference type="GO" id="GO:0016020">
    <property type="term" value="C:membrane"/>
    <property type="evidence" value="ECO:0007669"/>
    <property type="project" value="InterPro"/>
</dbReference>
<organism evidence="2 3">
    <name type="scientific">Scyliorhinus torazame</name>
    <name type="common">Cloudy catshark</name>
    <name type="synonym">Catulus torazame</name>
    <dbReference type="NCBI Taxonomy" id="75743"/>
    <lineage>
        <taxon>Eukaryota</taxon>
        <taxon>Metazoa</taxon>
        <taxon>Chordata</taxon>
        <taxon>Craniata</taxon>
        <taxon>Vertebrata</taxon>
        <taxon>Chondrichthyes</taxon>
        <taxon>Elasmobranchii</taxon>
        <taxon>Galeomorphii</taxon>
        <taxon>Galeoidea</taxon>
        <taxon>Carcharhiniformes</taxon>
        <taxon>Scyliorhinidae</taxon>
        <taxon>Scyliorhinus</taxon>
    </lineage>
</organism>
<evidence type="ECO:0000256" key="1">
    <source>
        <dbReference type="SAM" id="MobiDB-lite"/>
    </source>
</evidence>
<comment type="caution">
    <text evidence="2">The sequence shown here is derived from an EMBL/GenBank/DDBJ whole genome shotgun (WGS) entry which is preliminary data.</text>
</comment>
<evidence type="ECO:0000313" key="3">
    <source>
        <dbReference type="Proteomes" id="UP000288216"/>
    </source>
</evidence>
<proteinExistence type="predicted"/>